<accession>A0A7N2R8C6</accession>
<dbReference type="Gramene" id="QL07p048390:mrna">
    <property type="protein sequence ID" value="QL07p048390:mrna"/>
    <property type="gene ID" value="QL07p048390"/>
</dbReference>
<dbReference type="EnsemblPlants" id="QL07p048390:mrna">
    <property type="protein sequence ID" value="QL07p048390:mrna"/>
    <property type="gene ID" value="QL07p048390"/>
</dbReference>
<reference evidence="2 3" key="1">
    <citation type="journal article" date="2016" name="G3 (Bethesda)">
        <title>First Draft Assembly and Annotation of the Genome of a California Endemic Oak Quercus lobata Nee (Fagaceae).</title>
        <authorList>
            <person name="Sork V.L."/>
            <person name="Fitz-Gibbon S.T."/>
            <person name="Puiu D."/>
            <person name="Crepeau M."/>
            <person name="Gugger P.F."/>
            <person name="Sherman R."/>
            <person name="Stevens K."/>
            <person name="Langley C.H."/>
            <person name="Pellegrini M."/>
            <person name="Salzberg S.L."/>
        </authorList>
    </citation>
    <scope>NUCLEOTIDE SEQUENCE [LARGE SCALE GENOMIC DNA]</scope>
    <source>
        <strain evidence="2 3">cv. SW786</strain>
    </source>
</reference>
<proteinExistence type="predicted"/>
<name>A0A7N2R8C6_QUELO</name>
<evidence type="ECO:0000256" key="1">
    <source>
        <dbReference type="SAM" id="MobiDB-lite"/>
    </source>
</evidence>
<protein>
    <submittedName>
        <fullName evidence="2">Uncharacterized protein</fullName>
    </submittedName>
</protein>
<organism evidence="2 3">
    <name type="scientific">Quercus lobata</name>
    <name type="common">Valley oak</name>
    <dbReference type="NCBI Taxonomy" id="97700"/>
    <lineage>
        <taxon>Eukaryota</taxon>
        <taxon>Viridiplantae</taxon>
        <taxon>Streptophyta</taxon>
        <taxon>Embryophyta</taxon>
        <taxon>Tracheophyta</taxon>
        <taxon>Spermatophyta</taxon>
        <taxon>Magnoliopsida</taxon>
        <taxon>eudicotyledons</taxon>
        <taxon>Gunneridae</taxon>
        <taxon>Pentapetalae</taxon>
        <taxon>rosids</taxon>
        <taxon>fabids</taxon>
        <taxon>Fagales</taxon>
        <taxon>Fagaceae</taxon>
        <taxon>Quercus</taxon>
    </lineage>
</organism>
<sequence>MDENNSRGLNKMETTEGQPRMLSEDQQQPQMPKVHFVDGREYGLPEGWIVEQRPRTSAKYFGKLDQVNFIILEIGDIS</sequence>
<feature type="region of interest" description="Disordered" evidence="1">
    <location>
        <begin position="1"/>
        <end position="32"/>
    </location>
</feature>
<evidence type="ECO:0000313" key="2">
    <source>
        <dbReference type="EnsemblPlants" id="QL07p048390:mrna"/>
    </source>
</evidence>
<keyword evidence="3" id="KW-1185">Reference proteome</keyword>
<reference evidence="2" key="2">
    <citation type="submission" date="2021-01" db="UniProtKB">
        <authorList>
            <consortium name="EnsemblPlants"/>
        </authorList>
    </citation>
    <scope>IDENTIFICATION</scope>
</reference>
<dbReference type="AlphaFoldDB" id="A0A7N2R8C6"/>
<dbReference type="EMBL" id="LRBV02000007">
    <property type="status" value="NOT_ANNOTATED_CDS"/>
    <property type="molecule type" value="Genomic_DNA"/>
</dbReference>
<dbReference type="Proteomes" id="UP000594261">
    <property type="component" value="Chromosome 7"/>
</dbReference>
<dbReference type="InParanoid" id="A0A7N2R8C6"/>
<evidence type="ECO:0000313" key="3">
    <source>
        <dbReference type="Proteomes" id="UP000594261"/>
    </source>
</evidence>